<reference evidence="1 2" key="1">
    <citation type="journal article" date="2021" name="J. Hered.">
        <title>A chromosome-level genome assembly of the parasitoid wasp, Cotesia glomerata (Hymenoptera: Braconidae).</title>
        <authorList>
            <person name="Pinto B.J."/>
            <person name="Weis J.J."/>
            <person name="Gamble T."/>
            <person name="Ode P.J."/>
            <person name="Paul R."/>
            <person name="Zaspel J.M."/>
        </authorList>
    </citation>
    <scope>NUCLEOTIDE SEQUENCE [LARGE SCALE GENOMIC DNA]</scope>
    <source>
        <tissue evidence="1">Whole</tissue>
    </source>
</reference>
<evidence type="ECO:0000313" key="1">
    <source>
        <dbReference type="EMBL" id="KAH0550093.1"/>
    </source>
</evidence>
<keyword evidence="2" id="KW-1185">Reference proteome</keyword>
<protein>
    <submittedName>
        <fullName evidence="1">Uncharacterized protein</fullName>
    </submittedName>
</protein>
<comment type="caution">
    <text evidence="1">The sequence shown here is derived from an EMBL/GenBank/DDBJ whole genome shotgun (WGS) entry which is preliminary data.</text>
</comment>
<dbReference type="EMBL" id="JAHXZJ010001864">
    <property type="protein sequence ID" value="KAH0550093.1"/>
    <property type="molecule type" value="Genomic_DNA"/>
</dbReference>
<dbReference type="AlphaFoldDB" id="A0AAV7IEL4"/>
<name>A0AAV7IEL4_COTGL</name>
<sequence>MVHDLMCLWPECMRGILVGKRTDNGFRKGNSRFADNSGIHWRALGCILQIRSIGMIRGTILPGHLLSPDRNTSMYVVITADIEHITLDIEHRLEAFLLMGSFISPRFWLSRVRDWRIVACLSSMAARQVPWAVIQRKPGKKVRVQGFRRTVCNDCAPGIRHCFLPPHTPPSLSYISPPVMYKVLPSFLLDFEADEITKVSFHSHSQILGSSFLPLTSTTQMRSLKEDFLLKTSAMLYIRQLRRWLFVSHQNVIPFI</sequence>
<evidence type="ECO:0000313" key="2">
    <source>
        <dbReference type="Proteomes" id="UP000826195"/>
    </source>
</evidence>
<gene>
    <name evidence="1" type="ORF">KQX54_017366</name>
</gene>
<proteinExistence type="predicted"/>
<organism evidence="1 2">
    <name type="scientific">Cotesia glomerata</name>
    <name type="common">Lepidopteran parasitic wasp</name>
    <name type="synonym">Apanteles glomeratus</name>
    <dbReference type="NCBI Taxonomy" id="32391"/>
    <lineage>
        <taxon>Eukaryota</taxon>
        <taxon>Metazoa</taxon>
        <taxon>Ecdysozoa</taxon>
        <taxon>Arthropoda</taxon>
        <taxon>Hexapoda</taxon>
        <taxon>Insecta</taxon>
        <taxon>Pterygota</taxon>
        <taxon>Neoptera</taxon>
        <taxon>Endopterygota</taxon>
        <taxon>Hymenoptera</taxon>
        <taxon>Apocrita</taxon>
        <taxon>Ichneumonoidea</taxon>
        <taxon>Braconidae</taxon>
        <taxon>Microgastrinae</taxon>
        <taxon>Cotesia</taxon>
    </lineage>
</organism>
<accession>A0AAV7IEL4</accession>
<dbReference type="Proteomes" id="UP000826195">
    <property type="component" value="Unassembled WGS sequence"/>
</dbReference>